<dbReference type="Gene3D" id="3.40.630.30">
    <property type="match status" value="1"/>
</dbReference>
<dbReference type="SUPFAM" id="SSF52833">
    <property type="entry name" value="Thioredoxin-like"/>
    <property type="match status" value="1"/>
</dbReference>
<proteinExistence type="predicted"/>
<accession>A0ABW3RSM8</accession>
<reference evidence="3" key="1">
    <citation type="journal article" date="2019" name="Int. J. Syst. Evol. Microbiol.">
        <title>The Global Catalogue of Microorganisms (GCM) 10K type strain sequencing project: providing services to taxonomists for standard genome sequencing and annotation.</title>
        <authorList>
            <consortium name="The Broad Institute Genomics Platform"/>
            <consortium name="The Broad Institute Genome Sequencing Center for Infectious Disease"/>
            <person name="Wu L."/>
            <person name="Ma J."/>
        </authorList>
    </citation>
    <scope>NUCLEOTIDE SEQUENCE [LARGE SCALE GENOMIC DNA]</scope>
    <source>
        <strain evidence="3">CCUG 59189</strain>
    </source>
</reference>
<name>A0ABW3RSM8_9BACL</name>
<comment type="caution">
    <text evidence="2">The sequence shown here is derived from an EMBL/GenBank/DDBJ whole genome shotgun (WGS) entry which is preliminary data.</text>
</comment>
<evidence type="ECO:0000313" key="3">
    <source>
        <dbReference type="Proteomes" id="UP001597262"/>
    </source>
</evidence>
<dbReference type="InterPro" id="IPR025685">
    <property type="entry name" value="YoaP-like_dom"/>
</dbReference>
<organism evidence="2 3">
    <name type="scientific">Paenibacillus puldeungensis</name>
    <dbReference type="NCBI Taxonomy" id="696536"/>
    <lineage>
        <taxon>Bacteria</taxon>
        <taxon>Bacillati</taxon>
        <taxon>Bacillota</taxon>
        <taxon>Bacilli</taxon>
        <taxon>Bacillales</taxon>
        <taxon>Paenibacillaceae</taxon>
        <taxon>Paenibacillus</taxon>
    </lineage>
</organism>
<dbReference type="RefSeq" id="WP_379315809.1">
    <property type="nucleotide sequence ID" value="NZ_JBHTLM010000001.1"/>
</dbReference>
<dbReference type="InterPro" id="IPR036249">
    <property type="entry name" value="Thioredoxin-like_sf"/>
</dbReference>
<evidence type="ECO:0000259" key="1">
    <source>
        <dbReference type="Pfam" id="PF14268"/>
    </source>
</evidence>
<gene>
    <name evidence="2" type="ORF">ACFQ3W_01290</name>
</gene>
<protein>
    <submittedName>
        <fullName evidence="2">YoaP domain-containing protein</fullName>
    </submittedName>
</protein>
<dbReference type="InterPro" id="IPR016181">
    <property type="entry name" value="Acyl_CoA_acyltransferase"/>
</dbReference>
<dbReference type="Pfam" id="PF14268">
    <property type="entry name" value="YoaP"/>
    <property type="match status" value="1"/>
</dbReference>
<keyword evidence="3" id="KW-1185">Reference proteome</keyword>
<evidence type="ECO:0000313" key="2">
    <source>
        <dbReference type="EMBL" id="MFD1174941.1"/>
    </source>
</evidence>
<sequence length="256" mass="28989">MDIITVTRENLEQEHICCAISSNEDCQVASKKSWLAERFDEGLVFKKGNVRGKCFIEYIPAENAWCPIEADGYMYINCFWVSGQYKGQGNSNLLLNACIEDSKAKGKHGLVILSSSRKMPYLSDPKHLRYKDFELADTAEPYFELLYLPFDKSAPVPRFMKHVKSPAIQDEGFVLFYADQCPFTAKYVPLIEGIAKAKGVPFKAVHIETTNQAKQAPAPTTTYSLFYNGRFVTHEILSEKKFEKILAEIVTDSKTI</sequence>
<dbReference type="Proteomes" id="UP001597262">
    <property type="component" value="Unassembled WGS sequence"/>
</dbReference>
<feature type="domain" description="YoaP-like" evidence="1">
    <location>
        <begin position="201"/>
        <end position="244"/>
    </location>
</feature>
<dbReference type="SUPFAM" id="SSF55729">
    <property type="entry name" value="Acyl-CoA N-acyltransferases (Nat)"/>
    <property type="match status" value="1"/>
</dbReference>
<dbReference type="EMBL" id="JBHTLM010000001">
    <property type="protein sequence ID" value="MFD1174941.1"/>
    <property type="molecule type" value="Genomic_DNA"/>
</dbReference>